<dbReference type="RefSeq" id="WP_067942892.1">
    <property type="nucleotide sequence ID" value="NZ_CP014228.1"/>
</dbReference>
<keyword evidence="2" id="KW-1185">Reference proteome</keyword>
<evidence type="ECO:0008006" key="3">
    <source>
        <dbReference type="Google" id="ProtNLM"/>
    </source>
</evidence>
<name>A0A120KLK7_ACTRD</name>
<organism evidence="1 2">
    <name type="scientific">Actinomyces radicidentis</name>
    <dbReference type="NCBI Taxonomy" id="111015"/>
    <lineage>
        <taxon>Bacteria</taxon>
        <taxon>Bacillati</taxon>
        <taxon>Actinomycetota</taxon>
        <taxon>Actinomycetes</taxon>
        <taxon>Actinomycetales</taxon>
        <taxon>Actinomycetaceae</taxon>
        <taxon>Actinomyces</taxon>
    </lineage>
</organism>
<dbReference type="AlphaFoldDB" id="A0A120KLK7"/>
<accession>A0A120KLK7</accession>
<dbReference type="InterPro" id="IPR009297">
    <property type="entry name" value="DUF952"/>
</dbReference>
<dbReference type="Proteomes" id="UP000065220">
    <property type="component" value="Chromosome"/>
</dbReference>
<proteinExistence type="predicted"/>
<dbReference type="Pfam" id="PF06108">
    <property type="entry name" value="DUF952"/>
    <property type="match status" value="1"/>
</dbReference>
<reference evidence="2" key="1">
    <citation type="submission" date="2016-02" db="EMBL/GenBank/DDBJ databases">
        <authorList>
            <person name="Holder M.E."/>
            <person name="Ajami N.J."/>
            <person name="Petrosino J.F."/>
        </authorList>
    </citation>
    <scope>NUCLEOTIDE SEQUENCE [LARGE SCALE GENOMIC DNA]</scope>
    <source>
        <strain evidence="2">CCUG 36733</strain>
    </source>
</reference>
<evidence type="ECO:0000313" key="1">
    <source>
        <dbReference type="EMBL" id="AMD87831.1"/>
    </source>
</evidence>
<dbReference type="OrthoDB" id="5638018at2"/>
<dbReference type="Gene3D" id="3.20.170.20">
    <property type="entry name" value="Protein of unknown function DUF952"/>
    <property type="match status" value="1"/>
</dbReference>
<dbReference type="SUPFAM" id="SSF56399">
    <property type="entry name" value="ADP-ribosylation"/>
    <property type="match status" value="1"/>
</dbReference>
<dbReference type="KEGG" id="ard:AXF14_09860"/>
<gene>
    <name evidence="1" type="ORF">AXF14_09860</name>
</gene>
<sequence>MTTILHLALPEDWEAARATGTYTASTRGATIAQQGFMHASYDADQALRVHAFAYAGRPDVVITELDVGALAAAGLTVRAEPGDPSDPESERFPHVYGGDVPIALMSVRPGGLEALRAGLVPGPDADPLP</sequence>
<evidence type="ECO:0000313" key="2">
    <source>
        <dbReference type="Proteomes" id="UP000065220"/>
    </source>
</evidence>
<protein>
    <recommendedName>
        <fullName evidence="3">Glutathione S-transferase</fullName>
    </recommendedName>
</protein>
<dbReference type="STRING" id="111015.AXF14_09860"/>
<dbReference type="EMBL" id="CP014228">
    <property type="protein sequence ID" value="AMD87831.1"/>
    <property type="molecule type" value="Genomic_DNA"/>
</dbReference>